<organism evidence="3 4">
    <name type="scientific">Cohnella zeiphila</name>
    <dbReference type="NCBI Taxonomy" id="2761120"/>
    <lineage>
        <taxon>Bacteria</taxon>
        <taxon>Bacillati</taxon>
        <taxon>Bacillota</taxon>
        <taxon>Bacilli</taxon>
        <taxon>Bacillales</taxon>
        <taxon>Paenibacillaceae</taxon>
        <taxon>Cohnella</taxon>
    </lineage>
</organism>
<dbReference type="AlphaFoldDB" id="A0A7X0SIV1"/>
<dbReference type="PANTHER" id="PTHR11735:SF11">
    <property type="entry name" value="TRNA THREONYLCARBAMOYLADENOSINE BIOSYNTHESIS PROTEIN TSAB"/>
    <property type="match status" value="1"/>
</dbReference>
<comment type="caution">
    <text evidence="3">The sequence shown here is derived from an EMBL/GenBank/DDBJ whole genome shotgun (WGS) entry which is preliminary data.</text>
</comment>
<dbReference type="GO" id="GO:0005829">
    <property type="term" value="C:cytosol"/>
    <property type="evidence" value="ECO:0007669"/>
    <property type="project" value="TreeGrafter"/>
</dbReference>
<reference evidence="3 4" key="1">
    <citation type="submission" date="2020-08" db="EMBL/GenBank/DDBJ databases">
        <title>Cohnella phylogeny.</title>
        <authorList>
            <person name="Dunlap C."/>
        </authorList>
    </citation>
    <scope>NUCLEOTIDE SEQUENCE [LARGE SCALE GENOMIC DNA]</scope>
    <source>
        <strain evidence="3 4">CBP 2801</strain>
    </source>
</reference>
<dbReference type="SUPFAM" id="SSF53067">
    <property type="entry name" value="Actin-like ATPase domain"/>
    <property type="match status" value="2"/>
</dbReference>
<dbReference type="Proteomes" id="UP000564644">
    <property type="component" value="Unassembled WGS sequence"/>
</dbReference>
<dbReference type="Gene3D" id="3.30.420.40">
    <property type="match status" value="2"/>
</dbReference>
<proteinExistence type="predicted"/>
<dbReference type="Pfam" id="PF00814">
    <property type="entry name" value="TsaD"/>
    <property type="match status" value="1"/>
</dbReference>
<dbReference type="CDD" id="cd24032">
    <property type="entry name" value="ASKHA_NBD_TsaB"/>
    <property type="match status" value="1"/>
</dbReference>
<evidence type="ECO:0000313" key="3">
    <source>
        <dbReference type="EMBL" id="MBB6730774.1"/>
    </source>
</evidence>
<dbReference type="InterPro" id="IPR043129">
    <property type="entry name" value="ATPase_NBD"/>
</dbReference>
<dbReference type="NCBIfam" id="TIGR03725">
    <property type="entry name" value="T6A_YeaZ"/>
    <property type="match status" value="1"/>
</dbReference>
<gene>
    <name evidence="3" type="primary">tsaB</name>
    <name evidence="3" type="ORF">H7C18_07630</name>
</gene>
<name>A0A7X0SIV1_9BACL</name>
<dbReference type="PANTHER" id="PTHR11735">
    <property type="entry name" value="TRNA N6-ADENOSINE THREONYLCARBAMOYLTRANSFERASE"/>
    <property type="match status" value="1"/>
</dbReference>
<protein>
    <submittedName>
        <fullName evidence="3">tRNA (Adenosine(37)-N6)-threonylcarbamoyltransferase complex dimerization subunit type 1 TsaB</fullName>
    </submittedName>
</protein>
<keyword evidence="4" id="KW-1185">Reference proteome</keyword>
<accession>A0A7X0SIV1</accession>
<dbReference type="EMBL" id="JACJVO010000009">
    <property type="protein sequence ID" value="MBB6730774.1"/>
    <property type="molecule type" value="Genomic_DNA"/>
</dbReference>
<evidence type="ECO:0000256" key="1">
    <source>
        <dbReference type="SAM" id="MobiDB-lite"/>
    </source>
</evidence>
<evidence type="ECO:0000313" key="4">
    <source>
        <dbReference type="Proteomes" id="UP000564644"/>
    </source>
</evidence>
<keyword evidence="3" id="KW-0808">Transferase</keyword>
<dbReference type="InterPro" id="IPR022496">
    <property type="entry name" value="T6A_TsaB"/>
</dbReference>
<sequence length="279" mass="29976">MNETMGFGRDKEADGSASGAGGSGPTALAFDTSSSVLAAAITRGGHVADSSQSFTERNHSVRVVPDLQELLRRNGLQARDVDFIAVGQGPGSYTGVRIAVTAAKTLAWTWGKPLLGVSSLEAMAFGAWRKESGEREPDGDVWFVPLVDARRGQVYTARFVASGGEWRRAEEDGIRLLADWLASLNREAKERSDRTAPAAIVFTGELASLEGKWDPETASVCGVPFRTRPMALEAGAVGLLAEQRYMRGERDDVHGFVPNYTQLTEAEVNLAKSRTESAT</sequence>
<evidence type="ECO:0000259" key="2">
    <source>
        <dbReference type="Pfam" id="PF00814"/>
    </source>
</evidence>
<feature type="domain" description="Gcp-like" evidence="2">
    <location>
        <begin position="55"/>
        <end position="267"/>
    </location>
</feature>
<feature type="region of interest" description="Disordered" evidence="1">
    <location>
        <begin position="1"/>
        <end position="23"/>
    </location>
</feature>
<dbReference type="GO" id="GO:0016740">
    <property type="term" value="F:transferase activity"/>
    <property type="evidence" value="ECO:0007669"/>
    <property type="project" value="UniProtKB-KW"/>
</dbReference>
<dbReference type="InterPro" id="IPR000905">
    <property type="entry name" value="Gcp-like_dom"/>
</dbReference>
<dbReference type="GO" id="GO:0002949">
    <property type="term" value="P:tRNA threonylcarbamoyladenosine modification"/>
    <property type="evidence" value="ECO:0007669"/>
    <property type="project" value="InterPro"/>
</dbReference>
<dbReference type="RefSeq" id="WP_185128441.1">
    <property type="nucleotide sequence ID" value="NZ_JACJVO010000009.1"/>
</dbReference>